<reference evidence="11 12" key="1">
    <citation type="submission" date="2016-09" db="EMBL/GenBank/DDBJ databases">
        <title>Genome-resolved meta-omics ties microbial dynamics to process performance in biotechnology for thiocyanate degradation.</title>
        <authorList>
            <person name="Kantor R.S."/>
            <person name="Huddy R.J."/>
            <person name="Iyer R."/>
            <person name="Thomas B.C."/>
            <person name="Brown C.T."/>
            <person name="Anantharaman K."/>
            <person name="Tringe S."/>
            <person name="Hettich R.L."/>
            <person name="Harrison S.T."/>
            <person name="Banfield J.F."/>
        </authorList>
    </citation>
    <scope>NUCLEOTIDE SEQUENCE [LARGE SCALE GENOMIC DNA]</scope>
    <source>
        <strain evidence="11">59-99</strain>
    </source>
</reference>
<keyword evidence="7" id="KW-0482">Metalloprotease</keyword>
<dbReference type="InterPro" id="IPR007863">
    <property type="entry name" value="Peptidase_M16_C"/>
</dbReference>
<keyword evidence="5" id="KW-0378">Hydrolase</keyword>
<dbReference type="Pfam" id="PF05193">
    <property type="entry name" value="Peptidase_M16_C"/>
    <property type="match status" value="2"/>
</dbReference>
<evidence type="ECO:0000256" key="2">
    <source>
        <dbReference type="ARBA" id="ARBA00007261"/>
    </source>
</evidence>
<dbReference type="GO" id="GO:0006508">
    <property type="term" value="P:proteolysis"/>
    <property type="evidence" value="ECO:0007669"/>
    <property type="project" value="UniProtKB-KW"/>
</dbReference>
<dbReference type="AlphaFoldDB" id="A0A1M3L3W6"/>
<keyword evidence="6" id="KW-0862">Zinc</keyword>
<accession>A0A1M3L3W6</accession>
<dbReference type="InterPro" id="IPR050626">
    <property type="entry name" value="Peptidase_M16"/>
</dbReference>
<evidence type="ECO:0000313" key="12">
    <source>
        <dbReference type="Proteomes" id="UP000184233"/>
    </source>
</evidence>
<feature type="domain" description="Peptidase M16 N-terminal" evidence="9">
    <location>
        <begin position="45"/>
        <end position="165"/>
    </location>
</feature>
<evidence type="ECO:0008006" key="13">
    <source>
        <dbReference type="Google" id="ProtNLM"/>
    </source>
</evidence>
<evidence type="ECO:0000259" key="9">
    <source>
        <dbReference type="Pfam" id="PF00675"/>
    </source>
</evidence>
<organism evidence="11 12">
    <name type="scientific">Candidatus Kapaibacterium thiocyanatum</name>
    <dbReference type="NCBI Taxonomy" id="1895771"/>
    <lineage>
        <taxon>Bacteria</taxon>
        <taxon>Pseudomonadati</taxon>
        <taxon>Candidatus Kapaibacteriota</taxon>
        <taxon>Candidatus Kapaibacteriia</taxon>
        <taxon>Candidatus Kapaibacteriales</taxon>
        <taxon>Candidatus Kapaibacteriaceae</taxon>
        <taxon>Candidatus Kapaibacterium</taxon>
    </lineage>
</organism>
<dbReference type="InterPro" id="IPR001431">
    <property type="entry name" value="Pept_M16_Zn_BS"/>
</dbReference>
<dbReference type="PANTHER" id="PTHR43690:SF34">
    <property type="entry name" value="ZINC PROTEASE PQQL-LIKE"/>
    <property type="match status" value="1"/>
</dbReference>
<dbReference type="STRING" id="1895771.BGO89_08480"/>
<evidence type="ECO:0000256" key="4">
    <source>
        <dbReference type="ARBA" id="ARBA00022723"/>
    </source>
</evidence>
<name>A0A1M3L3W6_9BACT</name>
<dbReference type="Proteomes" id="UP000184233">
    <property type="component" value="Unassembled WGS sequence"/>
</dbReference>
<dbReference type="InterPro" id="IPR011765">
    <property type="entry name" value="Pept_M16_N"/>
</dbReference>
<sequence length="933" mass="104203">MTLLLVPMLLAAQGGNGNLNYSEIIKPNPDIKMGTLSNGMKYYIMRNGKPEKRVEMILAVNAGAVLEDNDQNGLAHFCEHMAFNGTQLFPKQELVKFLESTGIRFGADLNAYTNQDETVYMLTIPSEDSKTVIKGIQVLRDWAGFVTYDNKDIEEERGVIMEEWRLGKGADDRVSEKHSKKLYYGSKYAERNVIGDTNVLKHCPPDNLRRFYRTWYRPENMAIVIVGDADPNSMLEFVTKYLDFRPSEAGNNVPAVKRPSMPLPPHKETLISVASDPELDAASLQVINKHAIREAVTLGNFRTNIIDQLAAAMVNARLAELARKAQPPFAGAGVGDGALTRETGAFFASARAADKNVLKSLNALMTELERAKRHGFTHTELDRAKQATLARMEKYYNERNKTESQGLAMELVRNFLTREAAPGIVREYEIYKQLMPTISVQDVASAFAANITPENRVITISVPQGNGYTVPTESDVKSVLDAVAGKTIDAYVDAVPVKPLMSRIPAAGSIKSSTNVPEIGAKKLVLSNGATVFLKKTDFKDDQILFSARAWGGTSLASDADFLSASQAAQIVDAGGIADVDATTLEKMLNGKTISLSPFIDDETQGFVGSTTPKDARTFFELLNLYFTQPRKDAEAFSSVMTKMKTALVNQEKSPERALFDTVTVALTGNHFRKRPLKVADLDRINLDRAFEFYKERFSNAAGFTFYFVGNFNPDSMESYLKTYVASLPAKPTKETWKDLKIRTPDGRISKTVYKGIEDKSFVALTFHGPMKYNQIQRYDLAALCEVMTIRLREQMREEKSGVYFVSVQPQPTKTPIEEYAIAVIFSCAPDRVDEMIKIVENEAENLRKNAVDNDYIHKVKEIQTKEREVAMKRNEFWLRSMSQLDADGEPWSVIADRDVAIKGLTAEQVRKAAQDYLVPGNFCRFVLKPEKK</sequence>
<keyword evidence="3" id="KW-0645">Protease</keyword>
<feature type="domain" description="Peptidase M16 C-terminal" evidence="10">
    <location>
        <begin position="205"/>
        <end position="387"/>
    </location>
</feature>
<proteinExistence type="inferred from homology"/>
<evidence type="ECO:0000313" key="11">
    <source>
        <dbReference type="EMBL" id="OJX60015.1"/>
    </source>
</evidence>
<evidence type="ECO:0000256" key="3">
    <source>
        <dbReference type="ARBA" id="ARBA00022670"/>
    </source>
</evidence>
<keyword evidence="4" id="KW-0479">Metal-binding</keyword>
<evidence type="ECO:0000256" key="5">
    <source>
        <dbReference type="ARBA" id="ARBA00022801"/>
    </source>
</evidence>
<dbReference type="EMBL" id="MKVH01000008">
    <property type="protein sequence ID" value="OJX60015.1"/>
    <property type="molecule type" value="Genomic_DNA"/>
</dbReference>
<dbReference type="SUPFAM" id="SSF63411">
    <property type="entry name" value="LuxS/MPP-like metallohydrolase"/>
    <property type="match status" value="4"/>
</dbReference>
<evidence type="ECO:0000256" key="7">
    <source>
        <dbReference type="ARBA" id="ARBA00023049"/>
    </source>
</evidence>
<dbReference type="Gene3D" id="3.30.830.10">
    <property type="entry name" value="Metalloenzyme, LuxS/M16 peptidase-like"/>
    <property type="match status" value="4"/>
</dbReference>
<comment type="caution">
    <text evidence="11">The sequence shown here is derived from an EMBL/GenBank/DDBJ whole genome shotgun (WGS) entry which is preliminary data.</text>
</comment>
<dbReference type="PROSITE" id="PS00143">
    <property type="entry name" value="INSULINASE"/>
    <property type="match status" value="1"/>
</dbReference>
<dbReference type="PANTHER" id="PTHR43690">
    <property type="entry name" value="NARDILYSIN"/>
    <property type="match status" value="1"/>
</dbReference>
<evidence type="ECO:0000256" key="6">
    <source>
        <dbReference type="ARBA" id="ARBA00022833"/>
    </source>
</evidence>
<comment type="similarity">
    <text evidence="2 8">Belongs to the peptidase M16 family.</text>
</comment>
<protein>
    <recommendedName>
        <fullName evidence="13">Peptidase M16</fullName>
    </recommendedName>
</protein>
<comment type="cofactor">
    <cofactor evidence="1">
        <name>Zn(2+)</name>
        <dbReference type="ChEBI" id="CHEBI:29105"/>
    </cofactor>
</comment>
<dbReference type="GO" id="GO:0004222">
    <property type="term" value="F:metalloendopeptidase activity"/>
    <property type="evidence" value="ECO:0007669"/>
    <property type="project" value="InterPro"/>
</dbReference>
<feature type="domain" description="Peptidase M16 C-terminal" evidence="10">
    <location>
        <begin position="685"/>
        <end position="862"/>
    </location>
</feature>
<dbReference type="Pfam" id="PF00675">
    <property type="entry name" value="Peptidase_M16"/>
    <property type="match status" value="1"/>
</dbReference>
<dbReference type="InterPro" id="IPR011249">
    <property type="entry name" value="Metalloenz_LuxS/M16"/>
</dbReference>
<evidence type="ECO:0000259" key="10">
    <source>
        <dbReference type="Pfam" id="PF05193"/>
    </source>
</evidence>
<evidence type="ECO:0000256" key="1">
    <source>
        <dbReference type="ARBA" id="ARBA00001947"/>
    </source>
</evidence>
<gene>
    <name evidence="11" type="ORF">BGO89_08480</name>
</gene>
<evidence type="ECO:0000256" key="8">
    <source>
        <dbReference type="RuleBase" id="RU004447"/>
    </source>
</evidence>
<dbReference type="GO" id="GO:0046872">
    <property type="term" value="F:metal ion binding"/>
    <property type="evidence" value="ECO:0007669"/>
    <property type="project" value="UniProtKB-KW"/>
</dbReference>